<dbReference type="STRING" id="1334629.MFUL124B02_26210"/>
<evidence type="ECO:0000313" key="3">
    <source>
        <dbReference type="EMBL" id="SEU13279.1"/>
    </source>
</evidence>
<dbReference type="CDD" id="cd02440">
    <property type="entry name" value="AdoMet_MTases"/>
    <property type="match status" value="1"/>
</dbReference>
<dbReference type="SUPFAM" id="SSF53335">
    <property type="entry name" value="S-adenosyl-L-methionine-dependent methyltransferases"/>
    <property type="match status" value="1"/>
</dbReference>
<dbReference type="PANTHER" id="PTHR43464">
    <property type="entry name" value="METHYLTRANSFERASE"/>
    <property type="match status" value="1"/>
</dbReference>
<dbReference type="EMBL" id="BJXR01000048">
    <property type="protein sequence ID" value="GEN11458.1"/>
    <property type="molecule type" value="Genomic_DNA"/>
</dbReference>
<feature type="domain" description="Methyltransferase type 11" evidence="1">
    <location>
        <begin position="51"/>
        <end position="146"/>
    </location>
</feature>
<evidence type="ECO:0000259" key="1">
    <source>
        <dbReference type="Pfam" id="PF08241"/>
    </source>
</evidence>
<reference evidence="2 5" key="2">
    <citation type="submission" date="2019-07" db="EMBL/GenBank/DDBJ databases">
        <title>Whole genome shotgun sequence of Myxococcus fulvus NBRC 100333.</title>
        <authorList>
            <person name="Hosoyama A."/>
            <person name="Uohara A."/>
            <person name="Ohji S."/>
            <person name="Ichikawa N."/>
        </authorList>
    </citation>
    <scope>NUCLEOTIDE SEQUENCE [LARGE SCALE GENOMIC DNA]</scope>
    <source>
        <strain evidence="2 5">NBRC 100333</strain>
    </source>
</reference>
<dbReference type="PANTHER" id="PTHR43464:SF23">
    <property type="entry name" value="JUVENILE HORMONE ACID O-METHYLTRANSFERASE"/>
    <property type="match status" value="1"/>
</dbReference>
<dbReference type="EMBL" id="FOIB01000005">
    <property type="protein sequence ID" value="SEU13279.1"/>
    <property type="molecule type" value="Genomic_DNA"/>
</dbReference>
<accession>A0A511TE44</accession>
<protein>
    <submittedName>
        <fullName evidence="3">2-polyprenyl-6-hydroxyphenyl methylase / 3-demethylubiquinone-9 3-methyltransferase</fullName>
    </submittedName>
    <submittedName>
        <fullName evidence="2">SAM-dependent methyltransferase</fullName>
    </submittedName>
</protein>
<keyword evidence="4" id="KW-1185">Reference proteome</keyword>
<dbReference type="GO" id="GO:0032259">
    <property type="term" value="P:methylation"/>
    <property type="evidence" value="ECO:0007669"/>
    <property type="project" value="UniProtKB-KW"/>
</dbReference>
<dbReference type="Gene3D" id="3.40.50.150">
    <property type="entry name" value="Vaccinia Virus protein VP39"/>
    <property type="match status" value="1"/>
</dbReference>
<gene>
    <name evidence="2" type="ORF">MFU01_64950</name>
    <name evidence="3" type="ORF">SAMN05443572_105180</name>
</gene>
<name>A0A511TE44_MYXFU</name>
<proteinExistence type="predicted"/>
<reference evidence="3 4" key="1">
    <citation type="submission" date="2016-10" db="EMBL/GenBank/DDBJ databases">
        <authorList>
            <person name="Varghese N."/>
            <person name="Submissions S."/>
        </authorList>
    </citation>
    <scope>NUCLEOTIDE SEQUENCE [LARGE SCALE GENOMIC DNA]</scope>
    <source>
        <strain evidence="3 4">DSM 16525</strain>
    </source>
</reference>
<dbReference type="InterPro" id="IPR013216">
    <property type="entry name" value="Methyltransf_11"/>
</dbReference>
<keyword evidence="2" id="KW-0808">Transferase</keyword>
<dbReference type="InterPro" id="IPR029063">
    <property type="entry name" value="SAM-dependent_MTases_sf"/>
</dbReference>
<dbReference type="Pfam" id="PF08241">
    <property type="entry name" value="Methyltransf_11"/>
    <property type="match status" value="1"/>
</dbReference>
<dbReference type="AlphaFoldDB" id="A0A511TE44"/>
<evidence type="ECO:0000313" key="2">
    <source>
        <dbReference type="EMBL" id="GEN11458.1"/>
    </source>
</evidence>
<keyword evidence="2" id="KW-0489">Methyltransferase</keyword>
<evidence type="ECO:0000313" key="4">
    <source>
        <dbReference type="Proteomes" id="UP000183760"/>
    </source>
</evidence>
<evidence type="ECO:0000313" key="5">
    <source>
        <dbReference type="Proteomes" id="UP000321514"/>
    </source>
</evidence>
<dbReference type="GO" id="GO:0010420">
    <property type="term" value="F:polyprenyldihydroxybenzoate methyltransferase activity"/>
    <property type="evidence" value="ECO:0007669"/>
    <property type="project" value="TreeGrafter"/>
</dbReference>
<comment type="caution">
    <text evidence="2">The sequence shown here is derived from an EMBL/GenBank/DDBJ whole genome shotgun (WGS) entry which is preliminary data.</text>
</comment>
<dbReference type="Proteomes" id="UP000321514">
    <property type="component" value="Unassembled WGS sequence"/>
</dbReference>
<organism evidence="2 5">
    <name type="scientific">Myxococcus fulvus</name>
    <dbReference type="NCBI Taxonomy" id="33"/>
    <lineage>
        <taxon>Bacteria</taxon>
        <taxon>Pseudomonadati</taxon>
        <taxon>Myxococcota</taxon>
        <taxon>Myxococcia</taxon>
        <taxon>Myxococcales</taxon>
        <taxon>Cystobacterineae</taxon>
        <taxon>Myxococcaceae</taxon>
        <taxon>Myxococcus</taxon>
    </lineage>
</organism>
<dbReference type="Proteomes" id="UP000183760">
    <property type="component" value="Unassembled WGS sequence"/>
</dbReference>
<dbReference type="OrthoDB" id="5319472at2"/>
<sequence length="249" mass="27543">MADTNESLGLAAYSTFAERYATFAQTKPHNALYERPATMALLGEVAGLRVLDAGCGPGFCSEKFARGGATVHAFDVTPEMIPLARERCAGLPVEVRTGDLSAPLDWLASESFDRIICSLALDYVRHLAPVFGEFRRVARPGALLVFSMGHPMRDWNDVRCRGDGTYFDTTRFGMYWSGFGEPKPYVQGYRRPLADILNALAETGWMLDRVVEPKPHDDMKVADPRLFEELSQAPGFICIRARCLPGVTT</sequence>
<dbReference type="RefSeq" id="WP_074954841.1">
    <property type="nucleotide sequence ID" value="NZ_BJXR01000048.1"/>
</dbReference>